<keyword evidence="3" id="KW-1185">Reference proteome</keyword>
<dbReference type="AlphaFoldDB" id="A0AAW2EHZ8"/>
<reference evidence="2 3" key="1">
    <citation type="submission" date="2023-03" db="EMBL/GenBank/DDBJ databases">
        <title>High recombination rates correlate with genetic variation in Cardiocondyla obscurior ants.</title>
        <authorList>
            <person name="Errbii M."/>
        </authorList>
    </citation>
    <scope>NUCLEOTIDE SEQUENCE [LARGE SCALE GENOMIC DNA]</scope>
    <source>
        <strain evidence="2">Alpha-2009</strain>
        <tissue evidence="2">Whole body</tissue>
    </source>
</reference>
<organism evidence="2 3">
    <name type="scientific">Cardiocondyla obscurior</name>
    <dbReference type="NCBI Taxonomy" id="286306"/>
    <lineage>
        <taxon>Eukaryota</taxon>
        <taxon>Metazoa</taxon>
        <taxon>Ecdysozoa</taxon>
        <taxon>Arthropoda</taxon>
        <taxon>Hexapoda</taxon>
        <taxon>Insecta</taxon>
        <taxon>Pterygota</taxon>
        <taxon>Neoptera</taxon>
        <taxon>Endopterygota</taxon>
        <taxon>Hymenoptera</taxon>
        <taxon>Apocrita</taxon>
        <taxon>Aculeata</taxon>
        <taxon>Formicoidea</taxon>
        <taxon>Formicidae</taxon>
        <taxon>Myrmicinae</taxon>
        <taxon>Cardiocondyla</taxon>
    </lineage>
</organism>
<accession>A0AAW2EHZ8</accession>
<sequence>MDSASRIGCKSQSYTSWDCVSRSYVGAVCIFSIGDQGTAPPPPPPEEMKWDYPTAAELAQLSTVDKKLLQKGANKYVRGKGALPLKQATEAMMRRRERQAASIPARVSGSEASQKPVHLLDQAAGGLPLTLPPINKPPTDQQAVSHERPPAGTSGAPHTVAEQRSEYDAAYYYSDLVPVKCMAISSMVCPRETDPMPYSPQYQVLAGRLNDPAQTGVLSSVVRGPNVKDATTMTSLVKALTLRSSTRYEMAALVRSCAMSLSLALESYQSDPIPHRFVRKPKSLAEGRMLIHPKPASPRFDWVAVAAPLDAFVALANNSYSDANPIGFHYSSLDSEWVAVPVLLRKKKIPRNVMRCLCVEGFHVFGNFASSFVTIRNL</sequence>
<name>A0AAW2EHZ8_9HYME</name>
<protein>
    <submittedName>
        <fullName evidence="2">Uncharacterized protein</fullName>
    </submittedName>
</protein>
<proteinExistence type="predicted"/>
<evidence type="ECO:0000313" key="2">
    <source>
        <dbReference type="EMBL" id="KAL0102398.1"/>
    </source>
</evidence>
<feature type="region of interest" description="Disordered" evidence="1">
    <location>
        <begin position="127"/>
        <end position="159"/>
    </location>
</feature>
<dbReference type="Proteomes" id="UP001430953">
    <property type="component" value="Unassembled WGS sequence"/>
</dbReference>
<comment type="caution">
    <text evidence="2">The sequence shown here is derived from an EMBL/GenBank/DDBJ whole genome shotgun (WGS) entry which is preliminary data.</text>
</comment>
<evidence type="ECO:0000313" key="3">
    <source>
        <dbReference type="Proteomes" id="UP001430953"/>
    </source>
</evidence>
<dbReference type="EMBL" id="JADYXP020000022">
    <property type="protein sequence ID" value="KAL0102398.1"/>
    <property type="molecule type" value="Genomic_DNA"/>
</dbReference>
<gene>
    <name evidence="2" type="ORF">PUN28_017975</name>
</gene>
<evidence type="ECO:0000256" key="1">
    <source>
        <dbReference type="SAM" id="MobiDB-lite"/>
    </source>
</evidence>